<dbReference type="EMBL" id="JBFXLQ010000044">
    <property type="protein sequence ID" value="KAL2864084.1"/>
    <property type="molecule type" value="Genomic_DNA"/>
</dbReference>
<protein>
    <recommendedName>
        <fullName evidence="3">Secreted protein</fullName>
    </recommendedName>
</protein>
<name>A0ABR4LHR3_9EURO</name>
<evidence type="ECO:0000313" key="2">
    <source>
        <dbReference type="Proteomes" id="UP001610432"/>
    </source>
</evidence>
<organism evidence="1 2">
    <name type="scientific">Aspergillus lucknowensis</name>
    <dbReference type="NCBI Taxonomy" id="176173"/>
    <lineage>
        <taxon>Eukaryota</taxon>
        <taxon>Fungi</taxon>
        <taxon>Dikarya</taxon>
        <taxon>Ascomycota</taxon>
        <taxon>Pezizomycotina</taxon>
        <taxon>Eurotiomycetes</taxon>
        <taxon>Eurotiomycetidae</taxon>
        <taxon>Eurotiales</taxon>
        <taxon>Aspergillaceae</taxon>
        <taxon>Aspergillus</taxon>
        <taxon>Aspergillus subgen. Nidulantes</taxon>
    </lineage>
</organism>
<accession>A0ABR4LHR3</accession>
<evidence type="ECO:0008006" key="3">
    <source>
        <dbReference type="Google" id="ProtNLM"/>
    </source>
</evidence>
<sequence length="76" mass="8433">MPRITLFSLLPCTFSGWRRSDCLSRRWLSDSNDTEILEGMANDVDSEAMGTTVTVKTEITKCRDAGCLLLEGCSNL</sequence>
<evidence type="ECO:0000313" key="1">
    <source>
        <dbReference type="EMBL" id="KAL2864084.1"/>
    </source>
</evidence>
<dbReference type="Proteomes" id="UP001610432">
    <property type="component" value="Unassembled WGS sequence"/>
</dbReference>
<proteinExistence type="predicted"/>
<gene>
    <name evidence="1" type="ORF">BJX67DRAFT_362059</name>
</gene>
<reference evidence="1 2" key="1">
    <citation type="submission" date="2024-07" db="EMBL/GenBank/DDBJ databases">
        <title>Section-level genome sequencing and comparative genomics of Aspergillus sections Usti and Cavernicolus.</title>
        <authorList>
            <consortium name="Lawrence Berkeley National Laboratory"/>
            <person name="Nybo J.L."/>
            <person name="Vesth T.C."/>
            <person name="Theobald S."/>
            <person name="Frisvad J.C."/>
            <person name="Larsen T.O."/>
            <person name="Kjaerboelling I."/>
            <person name="Rothschild-Mancinelli K."/>
            <person name="Lyhne E.K."/>
            <person name="Kogle M.E."/>
            <person name="Barry K."/>
            <person name="Clum A."/>
            <person name="Na H."/>
            <person name="Ledsgaard L."/>
            <person name="Lin J."/>
            <person name="Lipzen A."/>
            <person name="Kuo A."/>
            <person name="Riley R."/>
            <person name="Mondo S."/>
            <person name="Labutti K."/>
            <person name="Haridas S."/>
            <person name="Pangalinan J."/>
            <person name="Salamov A.A."/>
            <person name="Simmons B.A."/>
            <person name="Magnuson J.K."/>
            <person name="Chen J."/>
            <person name="Drula E."/>
            <person name="Henrissat B."/>
            <person name="Wiebenga A."/>
            <person name="Lubbers R.J."/>
            <person name="Gomes A.C."/>
            <person name="Macurrencykelacurrency M.R."/>
            <person name="Stajich J."/>
            <person name="Grigoriev I.V."/>
            <person name="Mortensen U.H."/>
            <person name="De Vries R.P."/>
            <person name="Baker S.E."/>
            <person name="Andersen M.R."/>
        </authorList>
    </citation>
    <scope>NUCLEOTIDE SEQUENCE [LARGE SCALE GENOMIC DNA]</scope>
    <source>
        <strain evidence="1 2">CBS 449.75</strain>
    </source>
</reference>
<dbReference type="GeneID" id="98145020"/>
<comment type="caution">
    <text evidence="1">The sequence shown here is derived from an EMBL/GenBank/DDBJ whole genome shotgun (WGS) entry which is preliminary data.</text>
</comment>
<dbReference type="RefSeq" id="XP_070883063.1">
    <property type="nucleotide sequence ID" value="XM_071029948.1"/>
</dbReference>
<keyword evidence="2" id="KW-1185">Reference proteome</keyword>